<reference evidence="3 4" key="1">
    <citation type="submission" date="2016-11" db="EMBL/GenBank/DDBJ databases">
        <authorList>
            <person name="Jaros S."/>
            <person name="Januszkiewicz K."/>
            <person name="Wedrychowicz H."/>
        </authorList>
    </citation>
    <scope>NUCLEOTIDE SEQUENCE [LARGE SCALE GENOMIC DNA]</scope>
    <source>
        <strain evidence="3 4">DSM 21425</strain>
    </source>
</reference>
<dbReference type="Gene3D" id="2.120.10.80">
    <property type="entry name" value="Kelch-type beta propeller"/>
    <property type="match status" value="2"/>
</dbReference>
<dbReference type="STRING" id="579105.SAMN04488096_102305"/>
<dbReference type="Pfam" id="PF01344">
    <property type="entry name" value="Kelch_1"/>
    <property type="match status" value="1"/>
</dbReference>
<dbReference type="OrthoDB" id="103335at2"/>
<evidence type="ECO:0000256" key="2">
    <source>
        <dbReference type="ARBA" id="ARBA00023004"/>
    </source>
</evidence>
<dbReference type="RefSeq" id="WP_073148586.1">
    <property type="nucleotide sequence ID" value="NZ_FQYY01000002.1"/>
</dbReference>
<dbReference type="InterPro" id="IPR015915">
    <property type="entry name" value="Kelch-typ_b-propeller"/>
</dbReference>
<proteinExistence type="predicted"/>
<dbReference type="Proteomes" id="UP000184225">
    <property type="component" value="Unassembled WGS sequence"/>
</dbReference>
<protein>
    <submittedName>
        <fullName evidence="3">Galactose oxidase, central domain</fullName>
    </submittedName>
</protein>
<organism evidence="3 4">
    <name type="scientific">Mesonia phycicola</name>
    <dbReference type="NCBI Taxonomy" id="579105"/>
    <lineage>
        <taxon>Bacteria</taxon>
        <taxon>Pseudomonadati</taxon>
        <taxon>Bacteroidota</taxon>
        <taxon>Flavobacteriia</taxon>
        <taxon>Flavobacteriales</taxon>
        <taxon>Flavobacteriaceae</taxon>
        <taxon>Mesonia</taxon>
    </lineage>
</organism>
<gene>
    <name evidence="3" type="ORF">SAMN04488096_102305</name>
</gene>
<accession>A0A1M6C081</accession>
<dbReference type="EMBL" id="FQYY01000002">
    <property type="protein sequence ID" value="SHI54435.1"/>
    <property type="molecule type" value="Genomic_DNA"/>
</dbReference>
<keyword evidence="4" id="KW-1185">Reference proteome</keyword>
<dbReference type="InterPro" id="IPR006652">
    <property type="entry name" value="Kelch_1"/>
</dbReference>
<dbReference type="PANTHER" id="PTHR47435:SF4">
    <property type="entry name" value="KELCH REPEAT PROTEIN (AFU_ORTHOLOGUE AFUA_5G12780)"/>
    <property type="match status" value="1"/>
</dbReference>
<evidence type="ECO:0000313" key="3">
    <source>
        <dbReference type="EMBL" id="SHI54435.1"/>
    </source>
</evidence>
<dbReference type="PROSITE" id="PS51257">
    <property type="entry name" value="PROKAR_LIPOPROTEIN"/>
    <property type="match status" value="1"/>
</dbReference>
<dbReference type="PANTHER" id="PTHR47435">
    <property type="entry name" value="KELCH REPEAT PROTEIN (AFU_ORTHOLOGUE AFUA_5G12780)"/>
    <property type="match status" value="1"/>
</dbReference>
<name>A0A1M6C081_9FLAO</name>
<evidence type="ECO:0000256" key="1">
    <source>
        <dbReference type="ARBA" id="ARBA00022737"/>
    </source>
</evidence>
<dbReference type="AlphaFoldDB" id="A0A1M6C081"/>
<evidence type="ECO:0000313" key="4">
    <source>
        <dbReference type="Proteomes" id="UP000184225"/>
    </source>
</evidence>
<keyword evidence="2" id="KW-0408">Iron</keyword>
<sequence>MIKGKKFFIGLALASLGVACSSDDDFDRGNWVESSVFDGVPRSSAAAFTIDNLGYMGTGYDGDDYLSDFWEYNIEGDYWVQKADFPSTPRSAASAFTIDGKGYLGLGYDGDDELQDFWEYNPATNTWDSIADFGGGVRRSATGFAINGTGYVGTGYDGDNDLKDFWKYNPSTDQWTEMVGFGGGKRRDAAYFILNDLVYFGTGVTNGVYNTDFWQFDPSSEVWTRLNDLDEEDSYSVVRSNAVGFSQAGYGYFATGYNGGALDTIWEYDPTNDDWEKITEFEATARQDAVSFSTATRAFVLLGRTGSLYLDDNYEVFTQDEYDEED</sequence>
<dbReference type="SUPFAM" id="SSF117281">
    <property type="entry name" value="Kelch motif"/>
    <property type="match status" value="2"/>
</dbReference>
<keyword evidence="1" id="KW-0677">Repeat</keyword>